<dbReference type="EMBL" id="JAGFNP010000015">
    <property type="protein sequence ID" value="MBO3735489.1"/>
    <property type="molecule type" value="Genomic_DNA"/>
</dbReference>
<sequence>MKLLDETQSTTPLGVSFVAAAVYRHIAPVPAPVRGTTLPGAVQITTLSTVKTIDNTDMGANVVIGRGRDFAGLGWQPVTGSEKRHGATRGRPPREHRKGLSTKPARNSRGRESRPRDRGLFVWLKRQVAAHQLKTDETDC</sequence>
<gene>
    <name evidence="2" type="ORF">J5V16_21905</name>
</gene>
<reference evidence="2 3" key="1">
    <citation type="submission" date="2021-03" db="EMBL/GenBank/DDBJ databases">
        <title>Glycomyces sp. nov., a novel actinomycete isolated from soil.</title>
        <authorList>
            <person name="Yang X."/>
            <person name="Xu X."/>
        </authorList>
    </citation>
    <scope>NUCLEOTIDE SEQUENCE [LARGE SCALE GENOMIC DNA]</scope>
    <source>
        <strain evidence="2 3">NEAU-S30</strain>
    </source>
</reference>
<organism evidence="2 3">
    <name type="scientific">Glycomyces niveus</name>
    <dbReference type="NCBI Taxonomy" id="2820287"/>
    <lineage>
        <taxon>Bacteria</taxon>
        <taxon>Bacillati</taxon>
        <taxon>Actinomycetota</taxon>
        <taxon>Actinomycetes</taxon>
        <taxon>Glycomycetales</taxon>
        <taxon>Glycomycetaceae</taxon>
        <taxon>Glycomyces</taxon>
    </lineage>
</organism>
<dbReference type="Proteomes" id="UP000681341">
    <property type="component" value="Unassembled WGS sequence"/>
</dbReference>
<proteinExistence type="predicted"/>
<evidence type="ECO:0000313" key="2">
    <source>
        <dbReference type="EMBL" id="MBO3735489.1"/>
    </source>
</evidence>
<keyword evidence="3" id="KW-1185">Reference proteome</keyword>
<feature type="region of interest" description="Disordered" evidence="1">
    <location>
        <begin position="72"/>
        <end position="118"/>
    </location>
</feature>
<feature type="compositionally biased region" description="Basic and acidic residues" evidence="1">
    <location>
        <begin position="109"/>
        <end position="118"/>
    </location>
</feature>
<evidence type="ECO:0000256" key="1">
    <source>
        <dbReference type="SAM" id="MobiDB-lite"/>
    </source>
</evidence>
<evidence type="ECO:0000313" key="3">
    <source>
        <dbReference type="Proteomes" id="UP000681341"/>
    </source>
</evidence>
<name>A0ABS3U9N6_9ACTN</name>
<accession>A0ABS3U9N6</accession>
<protein>
    <submittedName>
        <fullName evidence="2">Uncharacterized protein</fullName>
    </submittedName>
</protein>
<dbReference type="RefSeq" id="WP_208499113.1">
    <property type="nucleotide sequence ID" value="NZ_JAGFNP010000015.1"/>
</dbReference>
<comment type="caution">
    <text evidence="2">The sequence shown here is derived from an EMBL/GenBank/DDBJ whole genome shotgun (WGS) entry which is preliminary data.</text>
</comment>